<dbReference type="OrthoDB" id="9803907at2"/>
<dbReference type="UniPathway" id="UPA00219"/>
<dbReference type="EC" id="6.3.5.13" evidence="2"/>
<gene>
    <name evidence="2" type="primary">murT</name>
    <name evidence="5" type="ORF">DFR58_11363</name>
</gene>
<evidence type="ECO:0000313" key="5">
    <source>
        <dbReference type="EMBL" id="RCX15481.1"/>
    </source>
</evidence>
<keyword evidence="2" id="KW-0862">Zinc</keyword>
<comment type="catalytic activity">
    <reaction evidence="2">
        <text>beta-D-GlcNAc-(1-&gt;4)-Mur2Ac(oyl-L-Ala-gamma-D-Glu-L-Lys-D-Ala-D-Ala)-di-trans,octa-cis-undecaprenyl diphosphate + L-glutamine + ATP + H2O = beta-D-GlcNAc-(1-&gt;4)-Mur2Ac(oyl-L-Ala-D-isoglutaminyl-L-Lys-D-Ala-D-Ala)-di-trans,octa-cis-undecaprenyl diphosphate + L-glutamate + ADP + phosphate + H(+)</text>
        <dbReference type="Rhea" id="RHEA:57928"/>
        <dbReference type="ChEBI" id="CHEBI:15377"/>
        <dbReference type="ChEBI" id="CHEBI:15378"/>
        <dbReference type="ChEBI" id="CHEBI:29985"/>
        <dbReference type="ChEBI" id="CHEBI:30616"/>
        <dbReference type="ChEBI" id="CHEBI:43474"/>
        <dbReference type="ChEBI" id="CHEBI:58359"/>
        <dbReference type="ChEBI" id="CHEBI:60033"/>
        <dbReference type="ChEBI" id="CHEBI:62233"/>
        <dbReference type="ChEBI" id="CHEBI:456216"/>
        <dbReference type="EC" id="6.3.5.13"/>
    </reaction>
</comment>
<evidence type="ECO:0000259" key="3">
    <source>
        <dbReference type="Pfam" id="PF08245"/>
    </source>
</evidence>
<dbReference type="RefSeq" id="WP_114298132.1">
    <property type="nucleotide sequence ID" value="NZ_QPJT01000013.1"/>
</dbReference>
<dbReference type="Pfam" id="PF08353">
    <property type="entry name" value="MurT_C"/>
    <property type="match status" value="1"/>
</dbReference>
<dbReference type="Pfam" id="PF08245">
    <property type="entry name" value="Mur_ligase_M"/>
    <property type="match status" value="1"/>
</dbReference>
<evidence type="ECO:0000259" key="4">
    <source>
        <dbReference type="Pfam" id="PF08353"/>
    </source>
</evidence>
<comment type="function">
    <text evidence="2">The lipid II isoglutaminyl synthase complex catalyzes the formation of alpha-D-isoglutamine in the cell wall lipid II stem peptide. The MurT subunit catalyzes the ATP-dependent amidation of D-glutamate residue of lipid II, converting it to an isoglutamine residue.</text>
</comment>
<comment type="subunit">
    <text evidence="2">Forms a heterodimer with GatD.</text>
</comment>
<dbReference type="PANTHER" id="PTHR23135">
    <property type="entry name" value="MUR LIGASE FAMILY MEMBER"/>
    <property type="match status" value="1"/>
</dbReference>
<evidence type="ECO:0000256" key="1">
    <source>
        <dbReference type="ARBA" id="ARBA00004752"/>
    </source>
</evidence>
<protein>
    <recommendedName>
        <fullName evidence="2">Lipid II isoglutaminyl synthase (glutamine-hydrolyzing) subunit MurT</fullName>
        <ecNumber evidence="2">6.3.5.13</ecNumber>
    </recommendedName>
</protein>
<dbReference type="GO" id="GO:0008360">
    <property type="term" value="P:regulation of cell shape"/>
    <property type="evidence" value="ECO:0007669"/>
    <property type="project" value="UniProtKB-KW"/>
</dbReference>
<name>A0A369B236_9FIRM</name>
<feature type="binding site" evidence="2">
    <location>
        <position position="235"/>
    </location>
    <ligand>
        <name>Zn(2+)</name>
        <dbReference type="ChEBI" id="CHEBI:29105"/>
    </ligand>
</feature>
<feature type="domain" description="Mur ligase central" evidence="3">
    <location>
        <begin position="54"/>
        <end position="203"/>
    </location>
</feature>
<keyword evidence="2" id="KW-0067">ATP-binding</keyword>
<dbReference type="GO" id="GO:0016881">
    <property type="term" value="F:acid-amino acid ligase activity"/>
    <property type="evidence" value="ECO:0007669"/>
    <property type="project" value="InterPro"/>
</dbReference>
<comment type="catalytic activity">
    <reaction evidence="2">
        <text>beta-D-GlcNAc-(1-&gt;4)-Mur2Ac(oyl-L-Ala-gamma-D-Glu-L-Lys-D-Ala-D-Ala)-di-trans,octa-cis-undecaprenyl diphosphate + ATP = beta-D-GlcNAc-(1-&gt;4)-Mur2Ac(oyl-L-Ala-gamma-D-O-P-Glu-L-Lys-D-Ala-D-Ala)-di-trans,octa-cis-undecaprenyl diphosphate + ADP</text>
        <dbReference type="Rhea" id="RHEA:59488"/>
        <dbReference type="ChEBI" id="CHEBI:30616"/>
        <dbReference type="ChEBI" id="CHEBI:60033"/>
        <dbReference type="ChEBI" id="CHEBI:143132"/>
        <dbReference type="ChEBI" id="CHEBI:456216"/>
    </reaction>
</comment>
<dbReference type="EMBL" id="QPJT01000013">
    <property type="protein sequence ID" value="RCX15481.1"/>
    <property type="molecule type" value="Genomic_DNA"/>
</dbReference>
<dbReference type="GO" id="GO:0140282">
    <property type="term" value="F:carbon-nitrogen ligase activity on lipid II"/>
    <property type="evidence" value="ECO:0007669"/>
    <property type="project" value="UniProtKB-UniRule"/>
</dbReference>
<comment type="caution">
    <text evidence="5">The sequence shown here is derived from an EMBL/GenBank/DDBJ whole genome shotgun (WGS) entry which is preliminary data.</text>
</comment>
<feature type="binding site" evidence="2">
    <location>
        <position position="210"/>
    </location>
    <ligand>
        <name>Zn(2+)</name>
        <dbReference type="ChEBI" id="CHEBI:29105"/>
    </ligand>
</feature>
<dbReference type="GO" id="GO:0009252">
    <property type="term" value="P:peptidoglycan biosynthetic process"/>
    <property type="evidence" value="ECO:0007669"/>
    <property type="project" value="UniProtKB-UniRule"/>
</dbReference>
<organism evidence="5 6">
    <name type="scientific">Anaerobacterium chartisolvens</name>
    <dbReference type="NCBI Taxonomy" id="1297424"/>
    <lineage>
        <taxon>Bacteria</taxon>
        <taxon>Bacillati</taxon>
        <taxon>Bacillota</taxon>
        <taxon>Clostridia</taxon>
        <taxon>Eubacteriales</taxon>
        <taxon>Oscillospiraceae</taxon>
        <taxon>Anaerobacterium</taxon>
    </lineage>
</organism>
<evidence type="ECO:0000256" key="2">
    <source>
        <dbReference type="HAMAP-Rule" id="MF_02214"/>
    </source>
</evidence>
<feature type="binding site" evidence="2">
    <location>
        <position position="232"/>
    </location>
    <ligand>
        <name>Zn(2+)</name>
        <dbReference type="ChEBI" id="CHEBI:29105"/>
    </ligand>
</feature>
<dbReference type="HAMAP" id="MF_02214">
    <property type="entry name" value="Lipid_II_synth_MurT"/>
    <property type="match status" value="1"/>
</dbReference>
<dbReference type="GO" id="GO:0005524">
    <property type="term" value="F:ATP binding"/>
    <property type="evidence" value="ECO:0007669"/>
    <property type="project" value="UniProtKB-UniRule"/>
</dbReference>
<proteinExistence type="inferred from homology"/>
<keyword evidence="2" id="KW-0436">Ligase</keyword>
<dbReference type="GO" id="GO:0008270">
    <property type="term" value="F:zinc ion binding"/>
    <property type="evidence" value="ECO:0007669"/>
    <property type="project" value="UniProtKB-UniRule"/>
</dbReference>
<keyword evidence="2" id="KW-0547">Nucleotide-binding</keyword>
<dbReference type="GO" id="GO:0071555">
    <property type="term" value="P:cell wall organization"/>
    <property type="evidence" value="ECO:0007669"/>
    <property type="project" value="UniProtKB-KW"/>
</dbReference>
<dbReference type="InterPro" id="IPR013221">
    <property type="entry name" value="Mur_ligase_cen"/>
</dbReference>
<dbReference type="SUPFAM" id="SSF53623">
    <property type="entry name" value="MurD-like peptide ligases, catalytic domain"/>
    <property type="match status" value="1"/>
</dbReference>
<reference evidence="5 6" key="1">
    <citation type="submission" date="2018-07" db="EMBL/GenBank/DDBJ databases">
        <title>Genomic Encyclopedia of Type Strains, Phase IV (KMG-IV): sequencing the most valuable type-strain genomes for metagenomic binning, comparative biology and taxonomic classification.</title>
        <authorList>
            <person name="Goeker M."/>
        </authorList>
    </citation>
    <scope>NUCLEOTIDE SEQUENCE [LARGE SCALE GENOMIC DNA]</scope>
    <source>
        <strain evidence="5 6">DSM 27016</strain>
    </source>
</reference>
<dbReference type="AlphaFoldDB" id="A0A369B236"/>
<keyword evidence="2" id="KW-0961">Cell wall biogenesis/degradation</keyword>
<dbReference type="InterPro" id="IPR013564">
    <property type="entry name" value="MurT_C"/>
</dbReference>
<dbReference type="InterPro" id="IPR043703">
    <property type="entry name" value="Lipid_II_synth_MurT"/>
</dbReference>
<feature type="domain" description="Lipid II isoglutaminyl synthase (glutamine-hydrolyzing) subunit MurT C-terminal" evidence="4">
    <location>
        <begin position="335"/>
        <end position="449"/>
    </location>
</feature>
<comment type="pathway">
    <text evidence="1 2">Cell wall biogenesis; peptidoglycan biosynthesis.</text>
</comment>
<evidence type="ECO:0000313" key="6">
    <source>
        <dbReference type="Proteomes" id="UP000253034"/>
    </source>
</evidence>
<dbReference type="InterPro" id="IPR036565">
    <property type="entry name" value="Mur-like_cat_sf"/>
</dbReference>
<keyword evidence="2" id="KW-0479">Metal-binding</keyword>
<accession>A0A369B236</accession>
<keyword evidence="2" id="KW-0133">Cell shape</keyword>
<feature type="binding site" evidence="2">
    <location>
        <position position="213"/>
    </location>
    <ligand>
        <name>Zn(2+)</name>
        <dbReference type="ChEBI" id="CHEBI:29105"/>
    </ligand>
</feature>
<comment type="similarity">
    <text evidence="2">Belongs to the MurCDEF family. MurT subfamily.</text>
</comment>
<dbReference type="Gene3D" id="3.40.1190.10">
    <property type="entry name" value="Mur-like, catalytic domain"/>
    <property type="match status" value="1"/>
</dbReference>
<sequence length="467" mass="52439">MNIRLIFTIAVSKIIIKACRLVKWGGTSLPGEIARKLYPDVIKEITKDFNTIMVTGTNGKTTATRIISRMLSENNISHITNKSGANLVDGITTTFIENVDLMGKSNVKNALIEIDEAAFNKMTDHLQPNILVITNFFRDQLDRYGELYSTLKKVKAGIDKSPFVKLILNADDSLCASLGKDSLRPAVYYGVDSNAFNYSDKSSNSDAAFCIYCKTRYEYSYRTYGHLGGFHCPGCGYQRPDTQITCTGIDKLTSSYSSIKYTMDNAADFSQDNMYCAKINLPGLYNIYNSLSAIAVGSLMGIPHESISTALENFECGFGRMETIKSNGKQIKLILVKNPAGFNQVINYLLTEEQSISLAILINDRLADGTDVSWLWDVDFEALQDIQDRLCNVYTSGTRAEDMAVRLKYAGVYTDKIKILHDYEELLREGLLRTPEGHSLYILPTYTAMLGIRRVLKQKFNLREFWK</sequence>
<feature type="active site" evidence="2">
    <location>
        <position position="371"/>
    </location>
</feature>
<keyword evidence="6" id="KW-1185">Reference proteome</keyword>
<keyword evidence="2" id="KW-0573">Peptidoglycan synthesis</keyword>
<comment type="catalytic activity">
    <reaction evidence="2">
        <text>beta-D-GlcNAc-(1-&gt;4)-Mur2Ac(oyl-L-Ala-gamma-D-O-P-Glu-L-Lys-D-Ala-D-Ala)-di-trans,octa-cis-undecaprenyl diphosphate + NH4(+) = beta-D-GlcNAc-(1-&gt;4)-Mur2Ac(oyl-L-Ala-D-isoglutaminyl-L-Lys-D-Ala-D-Ala)-di-trans,octa-cis-undecaprenyl diphosphate + phosphate + H(+)</text>
        <dbReference type="Rhea" id="RHEA:57932"/>
        <dbReference type="ChEBI" id="CHEBI:15378"/>
        <dbReference type="ChEBI" id="CHEBI:28938"/>
        <dbReference type="ChEBI" id="CHEBI:43474"/>
        <dbReference type="ChEBI" id="CHEBI:62233"/>
        <dbReference type="ChEBI" id="CHEBI:143132"/>
    </reaction>
</comment>
<dbReference type="Proteomes" id="UP000253034">
    <property type="component" value="Unassembled WGS sequence"/>
</dbReference>
<dbReference type="PANTHER" id="PTHR23135:SF7">
    <property type="entry name" value="LIPID II ISOGLUTAMINYL SYNTHASE (GLUTAMINE-HYDROLYZING) SUBUNIT MURT"/>
    <property type="match status" value="1"/>
</dbReference>